<feature type="transmembrane region" description="Helical" evidence="2">
    <location>
        <begin position="316"/>
        <end position="337"/>
    </location>
</feature>
<dbReference type="GO" id="GO:0016020">
    <property type="term" value="C:membrane"/>
    <property type="evidence" value="ECO:0000318"/>
    <property type="project" value="GO_Central"/>
</dbReference>
<feature type="transmembrane region" description="Helical" evidence="2">
    <location>
        <begin position="539"/>
        <end position="559"/>
    </location>
</feature>
<feature type="transmembrane region" description="Helical" evidence="2">
    <location>
        <begin position="426"/>
        <end position="443"/>
    </location>
</feature>
<dbReference type="PANTHER" id="PTHR24177:SF457">
    <property type="entry name" value="PGG DOMAIN-CONTAINING PROTEIN"/>
    <property type="match status" value="1"/>
</dbReference>
<feature type="transmembrane region" description="Helical" evidence="2">
    <location>
        <begin position="851"/>
        <end position="874"/>
    </location>
</feature>
<feature type="transmembrane region" description="Helical" evidence="2">
    <location>
        <begin position="691"/>
        <end position="708"/>
    </location>
</feature>
<feature type="transmembrane region" description="Helical" evidence="2">
    <location>
        <begin position="151"/>
        <end position="172"/>
    </location>
</feature>
<evidence type="ECO:0000256" key="1">
    <source>
        <dbReference type="SAM" id="MobiDB-lite"/>
    </source>
</evidence>
<accession>A0A3B6RCY1</accession>
<feature type="transmembrane region" description="Helical" evidence="2">
    <location>
        <begin position="915"/>
        <end position="938"/>
    </location>
</feature>
<dbReference type="Gramene" id="TraesWEE_scaffold_036056_01G000200.1">
    <property type="protein sequence ID" value="TraesWEE_scaffold_036056_01G000200.1"/>
    <property type="gene ID" value="TraesWEE_scaffold_036056_01G000200"/>
</dbReference>
<feature type="domain" description="PGG" evidence="3">
    <location>
        <begin position="601"/>
        <end position="714"/>
    </location>
</feature>
<dbReference type="Gramene" id="TraesCS7A03G0224900.1">
    <property type="protein sequence ID" value="TraesCS7A03G0224900.1.CDS1"/>
    <property type="gene ID" value="TraesCS7A03G0224900"/>
</dbReference>
<organism evidence="4">
    <name type="scientific">Triticum aestivum</name>
    <name type="common">Wheat</name>
    <dbReference type="NCBI Taxonomy" id="4565"/>
    <lineage>
        <taxon>Eukaryota</taxon>
        <taxon>Viridiplantae</taxon>
        <taxon>Streptophyta</taxon>
        <taxon>Embryophyta</taxon>
        <taxon>Tracheophyta</taxon>
        <taxon>Spermatophyta</taxon>
        <taxon>Magnoliopsida</taxon>
        <taxon>Liliopsida</taxon>
        <taxon>Poales</taxon>
        <taxon>Poaceae</taxon>
        <taxon>BOP clade</taxon>
        <taxon>Pooideae</taxon>
        <taxon>Triticodae</taxon>
        <taxon>Triticeae</taxon>
        <taxon>Triticinae</taxon>
        <taxon>Triticum</taxon>
    </lineage>
</organism>
<feature type="region of interest" description="Disordered" evidence="1">
    <location>
        <begin position="386"/>
        <end position="405"/>
    </location>
</feature>
<feature type="transmembrane region" description="Helical" evidence="2">
    <location>
        <begin position="659"/>
        <end position="679"/>
    </location>
</feature>
<evidence type="ECO:0000313" key="5">
    <source>
        <dbReference type="Proteomes" id="UP000019116"/>
    </source>
</evidence>
<proteinExistence type="predicted"/>
<dbReference type="InterPro" id="IPR026961">
    <property type="entry name" value="PGG_dom"/>
</dbReference>
<dbReference type="OrthoDB" id="665339at2759"/>
<dbReference type="Gramene" id="TraesCLE_scaffold_082415_01G000100.1">
    <property type="protein sequence ID" value="TraesCLE_scaffold_082415_01G000100.1"/>
    <property type="gene ID" value="TraesCLE_scaffold_082415_01G000100"/>
</dbReference>
<dbReference type="OMA" id="MMEKRVW"/>
<protein>
    <recommendedName>
        <fullName evidence="3">PGG domain-containing protein</fullName>
    </recommendedName>
</protein>
<feature type="region of interest" description="Disordered" evidence="1">
    <location>
        <begin position="813"/>
        <end position="835"/>
    </location>
</feature>
<feature type="transmembrane region" description="Helical" evidence="2">
    <location>
        <begin position="40"/>
        <end position="57"/>
    </location>
</feature>
<feature type="domain" description="PGG" evidence="3">
    <location>
        <begin position="34"/>
        <end position="149"/>
    </location>
</feature>
<evidence type="ECO:0000313" key="4">
    <source>
        <dbReference type="EnsemblPlants" id="TraesCS7A02G095400.1.cds1"/>
    </source>
</evidence>
<dbReference type="Gramene" id="TraesJUL7A03G03868570.1">
    <property type="protein sequence ID" value="TraesJUL7A03G03868570.1.CDS1"/>
    <property type="gene ID" value="TraesJUL7A03G03868570"/>
</dbReference>
<dbReference type="Gramene" id="TraesCAD_scaffold_031275_01G000200.1">
    <property type="protein sequence ID" value="TraesCAD_scaffold_031275_01G000200.1"/>
    <property type="gene ID" value="TraesCAD_scaffold_031275_01G000200"/>
</dbReference>
<reference evidence="4" key="1">
    <citation type="submission" date="2018-08" db="EMBL/GenBank/DDBJ databases">
        <authorList>
            <person name="Rossello M."/>
        </authorList>
    </citation>
    <scope>NUCLEOTIDE SEQUENCE [LARGE SCALE GENOMIC DNA]</scope>
    <source>
        <strain evidence="4">cv. Chinese Spring</strain>
    </source>
</reference>
<feature type="transmembrane region" description="Helical" evidence="2">
    <location>
        <begin position="283"/>
        <end position="304"/>
    </location>
</feature>
<sequence length="985" mass="106484">MSLYHTAPIMDTATTPAGKGITAAKQQKEDLEFLWKWRKYLLLLATLVASVTYAAGLNPPGGVRSDEVPPLPAAYPDRVGDPVLLTTNERRYTAFFYCNAAAFIASLVVIMFLLDRRISDNSVGLTVLRSAMLLDLLALMAAFTAGSCRDVAASAYVSALFALVFACVAVHVHVHKAREKQAAATSLADKARGEPAAATSPSDKARGEPAAATSPMEKAGERPAAAATSRADKFLLLLATFATPLTYGAGLVPPGGFWSQTEAGHLAGAPLLHDGPYKIRYNVFFYANANSFVASLAIIMLLMSRTLMSGSLARSHALPVCVLVELLGLMAAFAAGSCRRIDTTVYVVCLAGLVLLSIVLQAKAMYTFEQSRAYVRRALTCANLELEQEPDTPPGNSRGDSGEVRVDRTSTIQNWQVDKVEESRSLLLLLATLAATVTYQAGLSPPGGVWPDNHDPGHPDHIPGNPILLDMHPKRYKVFYYCNTAAFVASVVIIIIVQSKELSSPATIRRAALKTAMVLNLFGLMGAYVAGSFRDAPTTIYVFSLAVAVFVYSIIKVVAYTHGQSGRMEWMHRMSDRLAKLLRLSDGQPGSEPEGSEEDRKRLERRRKFLLQLAILAATVTYQIGLNPPGGFWPESKGEGSLIAGDPVLLDHYSIRYQVFFYCNATGFMASITVILLLVNQRLYEQGIRSNALRVCVMVGLLGLMGAYAAGSCRQLRTSIYVFALVAAVVTFLVLQTLLFVSAGRVNCSKLPPWLPERLKRLFEPLGSSPSWLSTRNKGDDEQYAKRKYLMLLGILGASVTYQAGLAPPGGTWGDDDTVSSPSPSPPPSASPPNVAGNPILLHSNPARYQAFFYCNATSFMASIVVIMLLLLQYTVKKQYAVKKSAAPLWALQAAVVLDLFGLLGAYTAGSCRDWETSACVIALVGAVVVFITIYALLSFEAVRGKVKELPVCRYFSNMMEKRVWKPLGVSNGDDDQSAAIGSSV</sequence>
<evidence type="ECO:0000256" key="2">
    <source>
        <dbReference type="SAM" id="Phobius"/>
    </source>
</evidence>
<dbReference type="Gramene" id="TraesROB_scaffold_041471_01G000200.1">
    <property type="protein sequence ID" value="TraesROB_scaffold_041471_01G000200.1"/>
    <property type="gene ID" value="TraesROB_scaffold_041471_01G000200"/>
</dbReference>
<name>A0A3B6RCY1_WHEAT</name>
<feature type="transmembrane region" description="Helical" evidence="2">
    <location>
        <begin position="478"/>
        <end position="499"/>
    </location>
</feature>
<feature type="region of interest" description="Disordered" evidence="1">
    <location>
        <begin position="185"/>
        <end position="223"/>
    </location>
</feature>
<dbReference type="PANTHER" id="PTHR24177">
    <property type="entry name" value="CASKIN"/>
    <property type="match status" value="1"/>
</dbReference>
<feature type="transmembrane region" description="Helical" evidence="2">
    <location>
        <begin position="511"/>
        <end position="533"/>
    </location>
</feature>
<dbReference type="Pfam" id="PF13962">
    <property type="entry name" value="PGG"/>
    <property type="match status" value="5"/>
</dbReference>
<keyword evidence="2" id="KW-0472">Membrane</keyword>
<dbReference type="Gramene" id="TraesCS7A02G095400.1">
    <property type="protein sequence ID" value="TraesCS7A02G095400.1.cds1"/>
    <property type="gene ID" value="TraesCS7A02G095400"/>
</dbReference>
<feature type="transmembrane region" description="Helical" evidence="2">
    <location>
        <begin position="609"/>
        <end position="626"/>
    </location>
</feature>
<feature type="domain" description="PGG" evidence="3">
    <location>
        <begin position="785"/>
        <end position="913"/>
    </location>
</feature>
<reference evidence="4" key="2">
    <citation type="submission" date="2018-10" db="UniProtKB">
        <authorList>
            <consortium name="EnsemblPlants"/>
        </authorList>
    </citation>
    <scope>IDENTIFICATION</scope>
</reference>
<keyword evidence="2" id="KW-0812">Transmembrane</keyword>
<dbReference type="STRING" id="4565.A0A3B6RCY1"/>
<dbReference type="EnsemblPlants" id="TraesCS7A02G095400.1">
    <property type="protein sequence ID" value="TraesCS7A02G095400.1.cds1"/>
    <property type="gene ID" value="TraesCS7A02G095400"/>
</dbReference>
<feature type="domain" description="PGG" evidence="3">
    <location>
        <begin position="229"/>
        <end position="339"/>
    </location>
</feature>
<feature type="transmembrane region" description="Helical" evidence="2">
    <location>
        <begin position="886"/>
        <end position="909"/>
    </location>
</feature>
<feature type="transmembrane region" description="Helical" evidence="2">
    <location>
        <begin position="234"/>
        <end position="252"/>
    </location>
</feature>
<evidence type="ECO:0000259" key="3">
    <source>
        <dbReference type="Pfam" id="PF13962"/>
    </source>
</evidence>
<keyword evidence="5" id="KW-1185">Reference proteome</keyword>
<feature type="transmembrane region" description="Helical" evidence="2">
    <location>
        <begin position="720"/>
        <end position="741"/>
    </location>
</feature>
<feature type="transmembrane region" description="Helical" evidence="2">
    <location>
        <begin position="343"/>
        <end position="362"/>
    </location>
</feature>
<feature type="transmembrane region" description="Helical" evidence="2">
    <location>
        <begin position="126"/>
        <end position="145"/>
    </location>
</feature>
<keyword evidence="2" id="KW-1133">Transmembrane helix</keyword>
<dbReference type="AlphaFoldDB" id="A0A3B6RCY1"/>
<feature type="transmembrane region" description="Helical" evidence="2">
    <location>
        <begin position="94"/>
        <end position="114"/>
    </location>
</feature>
<dbReference type="Proteomes" id="UP000019116">
    <property type="component" value="Chromosome 7A"/>
</dbReference>
<feature type="domain" description="PGG" evidence="3">
    <location>
        <begin position="419"/>
        <end position="534"/>
    </location>
</feature>
<gene>
    <name evidence="4" type="primary">LOC123153017</name>
</gene>